<feature type="transmembrane region" description="Helical" evidence="6">
    <location>
        <begin position="12"/>
        <end position="35"/>
    </location>
</feature>
<dbReference type="GO" id="GO:0015628">
    <property type="term" value="P:protein secretion by the type II secretion system"/>
    <property type="evidence" value="ECO:0007669"/>
    <property type="project" value="InterPro"/>
</dbReference>
<dbReference type="PANTHER" id="PTHR30093:SF44">
    <property type="entry name" value="TYPE II SECRETION SYSTEM CORE PROTEIN G"/>
    <property type="match status" value="1"/>
</dbReference>
<evidence type="ECO:0000313" key="7">
    <source>
        <dbReference type="EMBL" id="VAX16500.1"/>
    </source>
</evidence>
<dbReference type="InterPro" id="IPR000983">
    <property type="entry name" value="Bac_GSPG_pilin"/>
</dbReference>
<evidence type="ECO:0000256" key="6">
    <source>
        <dbReference type="SAM" id="Phobius"/>
    </source>
</evidence>
<dbReference type="InterPro" id="IPR012902">
    <property type="entry name" value="N_methyl_site"/>
</dbReference>
<dbReference type="AlphaFoldDB" id="A0A3B1C0U1"/>
<evidence type="ECO:0000256" key="3">
    <source>
        <dbReference type="ARBA" id="ARBA00022692"/>
    </source>
</evidence>
<evidence type="ECO:0008006" key="8">
    <source>
        <dbReference type="Google" id="ProtNLM"/>
    </source>
</evidence>
<dbReference type="GO" id="GO:0016020">
    <property type="term" value="C:membrane"/>
    <property type="evidence" value="ECO:0007669"/>
    <property type="project" value="UniProtKB-SubCell"/>
</dbReference>
<dbReference type="NCBIfam" id="TIGR02532">
    <property type="entry name" value="IV_pilin_GFxxxE"/>
    <property type="match status" value="1"/>
</dbReference>
<organism evidence="7">
    <name type="scientific">hydrothermal vent metagenome</name>
    <dbReference type="NCBI Taxonomy" id="652676"/>
    <lineage>
        <taxon>unclassified sequences</taxon>
        <taxon>metagenomes</taxon>
        <taxon>ecological metagenomes</taxon>
    </lineage>
</organism>
<dbReference type="GO" id="GO:0015627">
    <property type="term" value="C:type II protein secretion system complex"/>
    <property type="evidence" value="ECO:0007669"/>
    <property type="project" value="InterPro"/>
</dbReference>
<dbReference type="InterPro" id="IPR045584">
    <property type="entry name" value="Pilin-like"/>
</dbReference>
<dbReference type="Pfam" id="PF07963">
    <property type="entry name" value="N_methyl"/>
    <property type="match status" value="1"/>
</dbReference>
<sequence>MDFMKTNRRSLVKGFTLIEILVVVAIVGIIATIAIPQFSSYRAKSYCAALKADLANLAISQEAYFYDNDTYLQATLTTGGGSNVPNFSWTTGVVLVSSAGNITSWNAVVSHPNCNEGPATWNSANTGLQ</sequence>
<evidence type="ECO:0000256" key="4">
    <source>
        <dbReference type="ARBA" id="ARBA00022989"/>
    </source>
</evidence>
<evidence type="ECO:0000256" key="1">
    <source>
        <dbReference type="ARBA" id="ARBA00004167"/>
    </source>
</evidence>
<dbReference type="Gene3D" id="3.30.700.10">
    <property type="entry name" value="Glycoprotein, Type 4 Pilin"/>
    <property type="match status" value="1"/>
</dbReference>
<keyword evidence="3 6" id="KW-0812">Transmembrane</keyword>
<gene>
    <name evidence="7" type="ORF">MNBD_NITROSPINAE02-187</name>
</gene>
<reference evidence="7" key="1">
    <citation type="submission" date="2018-06" db="EMBL/GenBank/DDBJ databases">
        <authorList>
            <person name="Zhirakovskaya E."/>
        </authorList>
    </citation>
    <scope>NUCLEOTIDE SEQUENCE</scope>
</reference>
<comment type="subcellular location">
    <subcellularLocation>
        <location evidence="1">Membrane</location>
        <topology evidence="1">Single-pass membrane protein</topology>
    </subcellularLocation>
</comment>
<proteinExistence type="predicted"/>
<keyword evidence="2" id="KW-0488">Methylation</keyword>
<keyword evidence="5 6" id="KW-0472">Membrane</keyword>
<accession>A0A3B1C0U1</accession>
<dbReference type="EMBL" id="UOGE01000010">
    <property type="protein sequence ID" value="VAX16500.1"/>
    <property type="molecule type" value="Genomic_DNA"/>
</dbReference>
<dbReference type="PROSITE" id="PS00409">
    <property type="entry name" value="PROKAR_NTER_METHYL"/>
    <property type="match status" value="1"/>
</dbReference>
<keyword evidence="4 6" id="KW-1133">Transmembrane helix</keyword>
<dbReference type="PRINTS" id="PR00813">
    <property type="entry name" value="BCTERIALGSPG"/>
</dbReference>
<name>A0A3B1C0U1_9ZZZZ</name>
<evidence type="ECO:0000256" key="2">
    <source>
        <dbReference type="ARBA" id="ARBA00022481"/>
    </source>
</evidence>
<protein>
    <recommendedName>
        <fullName evidence="8">Prepilin-type N-terminal cleavage/methylation domain-containing protein</fullName>
    </recommendedName>
</protein>
<dbReference type="SUPFAM" id="SSF54523">
    <property type="entry name" value="Pili subunits"/>
    <property type="match status" value="1"/>
</dbReference>
<evidence type="ECO:0000256" key="5">
    <source>
        <dbReference type="ARBA" id="ARBA00023136"/>
    </source>
</evidence>
<dbReference type="PANTHER" id="PTHR30093">
    <property type="entry name" value="GENERAL SECRETION PATHWAY PROTEIN G"/>
    <property type="match status" value="1"/>
</dbReference>